<protein>
    <submittedName>
        <fullName evidence="3">Peptidase M23-like protein</fullName>
    </submittedName>
</protein>
<dbReference type="AlphaFoldDB" id="A0A4Q7M363"/>
<dbReference type="RefSeq" id="WP_130414057.1">
    <property type="nucleotide sequence ID" value="NZ_SGWX01000001.1"/>
</dbReference>
<accession>A0A4Q7M363</accession>
<dbReference type="Gene3D" id="2.70.70.10">
    <property type="entry name" value="Glucose Permease (Domain IIA)"/>
    <property type="match status" value="1"/>
</dbReference>
<evidence type="ECO:0000313" key="4">
    <source>
        <dbReference type="Proteomes" id="UP000293852"/>
    </source>
</evidence>
<feature type="chain" id="PRO_5020298366" evidence="1">
    <location>
        <begin position="25"/>
        <end position="207"/>
    </location>
</feature>
<dbReference type="InterPro" id="IPR016047">
    <property type="entry name" value="M23ase_b-sheet_dom"/>
</dbReference>
<dbReference type="InterPro" id="IPR011055">
    <property type="entry name" value="Dup_hybrid_motif"/>
</dbReference>
<feature type="domain" description="M23ase beta-sheet core" evidence="2">
    <location>
        <begin position="84"/>
        <end position="191"/>
    </location>
</feature>
<keyword evidence="4" id="KW-1185">Reference proteome</keyword>
<name>A0A4Q7M363_9MICO</name>
<sequence>MRRLVAAVLPALLLAPTPSPLGYAGEAPPQVLAAATRPAVATLSASARWGRVASAPHSGRGYAPPVPGALARGFDPPAVPWEAGHRGVDLWSPPGAIVVAPGAGQVTFAGSVAGKPVVVVTHVDGLRSSLEPVAATLAAGTTVAVGEAVGVAAWAPADRANPDHCAGLRPVDGAEACVHWGVRRGDRYLDPLTLLGMAPPIVLLPPR</sequence>
<dbReference type="Pfam" id="PF01551">
    <property type="entry name" value="Peptidase_M23"/>
    <property type="match status" value="1"/>
</dbReference>
<feature type="signal peptide" evidence="1">
    <location>
        <begin position="1"/>
        <end position="24"/>
    </location>
</feature>
<dbReference type="OrthoDB" id="5245088at2"/>
<evidence type="ECO:0000313" key="3">
    <source>
        <dbReference type="EMBL" id="RZS61403.1"/>
    </source>
</evidence>
<evidence type="ECO:0000259" key="2">
    <source>
        <dbReference type="Pfam" id="PF01551"/>
    </source>
</evidence>
<gene>
    <name evidence="3" type="ORF">EV386_1702</name>
</gene>
<comment type="caution">
    <text evidence="3">The sequence shown here is derived from an EMBL/GenBank/DDBJ whole genome shotgun (WGS) entry which is preliminary data.</text>
</comment>
<dbReference type="SUPFAM" id="SSF51261">
    <property type="entry name" value="Duplicated hybrid motif"/>
    <property type="match status" value="1"/>
</dbReference>
<dbReference type="CDD" id="cd12797">
    <property type="entry name" value="M23_peptidase"/>
    <property type="match status" value="1"/>
</dbReference>
<reference evidence="3 4" key="1">
    <citation type="submission" date="2019-02" db="EMBL/GenBank/DDBJ databases">
        <title>Sequencing the genomes of 1000 actinobacteria strains.</title>
        <authorList>
            <person name="Klenk H.-P."/>
        </authorList>
    </citation>
    <scope>NUCLEOTIDE SEQUENCE [LARGE SCALE GENOMIC DNA]</scope>
    <source>
        <strain evidence="3 4">DSM 16932</strain>
    </source>
</reference>
<dbReference type="Proteomes" id="UP000293852">
    <property type="component" value="Unassembled WGS sequence"/>
</dbReference>
<keyword evidence="1" id="KW-0732">Signal</keyword>
<proteinExistence type="predicted"/>
<evidence type="ECO:0000256" key="1">
    <source>
        <dbReference type="SAM" id="SignalP"/>
    </source>
</evidence>
<dbReference type="EMBL" id="SGWX01000001">
    <property type="protein sequence ID" value="RZS61403.1"/>
    <property type="molecule type" value="Genomic_DNA"/>
</dbReference>
<organism evidence="3 4">
    <name type="scientific">Xylanimonas ulmi</name>
    <dbReference type="NCBI Taxonomy" id="228973"/>
    <lineage>
        <taxon>Bacteria</taxon>
        <taxon>Bacillati</taxon>
        <taxon>Actinomycetota</taxon>
        <taxon>Actinomycetes</taxon>
        <taxon>Micrococcales</taxon>
        <taxon>Promicromonosporaceae</taxon>
        <taxon>Xylanimonas</taxon>
    </lineage>
</organism>